<dbReference type="InterPro" id="IPR050843">
    <property type="entry name" value="Glycosyl_Hydrlase_38"/>
</dbReference>
<keyword evidence="4 11" id="KW-0479">Metal-binding</keyword>
<evidence type="ECO:0000256" key="3">
    <source>
        <dbReference type="ARBA" id="ARBA00012752"/>
    </source>
</evidence>
<keyword evidence="7 11" id="KW-0862">Zinc</keyword>
<evidence type="ECO:0000259" key="12">
    <source>
        <dbReference type="SMART" id="SM00872"/>
    </source>
</evidence>
<dbReference type="InterPro" id="IPR037094">
    <property type="entry name" value="Glyco_hydro_38_cen_sf"/>
</dbReference>
<dbReference type="InterPro" id="IPR011682">
    <property type="entry name" value="Glyco_hydro_38_C"/>
</dbReference>
<dbReference type="InterPro" id="IPR028995">
    <property type="entry name" value="Glyco_hydro_57/38_cen_sf"/>
</dbReference>
<dbReference type="InterPro" id="IPR011330">
    <property type="entry name" value="Glyco_hydro/deAcase_b/a-brl"/>
</dbReference>
<protein>
    <recommendedName>
        <fullName evidence="3 11">Alpha-mannosidase</fullName>
        <ecNumber evidence="11">3.2.1.-</ecNumber>
    </recommendedName>
</protein>
<keyword evidence="14" id="KW-1185">Reference proteome</keyword>
<feature type="signal peptide" evidence="11">
    <location>
        <begin position="1"/>
        <end position="23"/>
    </location>
</feature>
<dbReference type="PANTHER" id="PTHR11607:SF3">
    <property type="entry name" value="LYSOSOMAL ALPHA-MANNOSIDASE"/>
    <property type="match status" value="1"/>
</dbReference>
<comment type="similarity">
    <text evidence="2 11">Belongs to the glycosyl hydrolase 38 family.</text>
</comment>
<dbReference type="InterPro" id="IPR048534">
    <property type="entry name" value="Man2a1-like_dom"/>
</dbReference>
<keyword evidence="5 11" id="KW-0732">Signal</keyword>
<dbReference type="InterPro" id="IPR015341">
    <property type="entry name" value="Glyco_hydro_38_cen"/>
</dbReference>
<evidence type="ECO:0000313" key="13">
    <source>
        <dbReference type="EMBL" id="CAL5220235.1"/>
    </source>
</evidence>
<evidence type="ECO:0000256" key="7">
    <source>
        <dbReference type="ARBA" id="ARBA00022833"/>
    </source>
</evidence>
<dbReference type="SUPFAM" id="SSF74650">
    <property type="entry name" value="Galactose mutarotase-like"/>
    <property type="match status" value="1"/>
</dbReference>
<dbReference type="Gene3D" id="1.20.1270.50">
    <property type="entry name" value="Glycoside hydrolase family 38, central domain"/>
    <property type="match status" value="2"/>
</dbReference>
<dbReference type="Gene3D" id="2.60.40.1180">
    <property type="entry name" value="Golgi alpha-mannosidase II"/>
    <property type="match status" value="1"/>
</dbReference>
<dbReference type="Gene3D" id="3.20.110.10">
    <property type="entry name" value="Glycoside hydrolase 38, N terminal domain"/>
    <property type="match status" value="1"/>
</dbReference>
<dbReference type="Pfam" id="PF21260">
    <property type="entry name" value="Laman-like_dom"/>
    <property type="match status" value="1"/>
</dbReference>
<dbReference type="Pfam" id="PF17677">
    <property type="entry name" value="Glyco_hydro38C2"/>
    <property type="match status" value="1"/>
</dbReference>
<comment type="catalytic activity">
    <reaction evidence="1">
        <text>Hydrolysis of terminal, non-reducing alpha-D-mannose residues in alpha-D-mannosides.</text>
        <dbReference type="EC" id="3.2.1.24"/>
    </reaction>
</comment>
<keyword evidence="10 11" id="KW-0326">Glycosidase</keyword>
<dbReference type="PANTHER" id="PTHR11607">
    <property type="entry name" value="ALPHA-MANNOSIDASE"/>
    <property type="match status" value="1"/>
</dbReference>
<accession>A0ABP1FJU6</accession>
<name>A0ABP1FJU6_9CHLO</name>
<dbReference type="Gene3D" id="2.70.98.30">
    <property type="entry name" value="Golgi alpha-mannosidase II, domain 4"/>
    <property type="match status" value="1"/>
</dbReference>
<dbReference type="SMART" id="SM00872">
    <property type="entry name" value="Alpha-mann_mid"/>
    <property type="match status" value="1"/>
</dbReference>
<sequence length="1076" mass="118375">MDGRSMFVLLLLSLCSSIGRINAQRYYNTSGARRDGILNVHIVSHTHDDAGWLKTLDQYYFGSNQSIQLAGVQYILDTVVAALAANPDRKFTYADMSFFTLWWPEQSEHTQNLVRQLVKNKQLGFVNGGYVQNDEAAAHYVAMIDQTTVGHQFLDRTFGYNPRIGWQVDPFGHSSTQASLMTGALGFDAVYFGRADYQDMAIRGPKKQFEMVWRGAKSYGSSADVLTGNFASGNYGPPPGFNWDWGSQDEPFKDDPNLVEYNVDSRVDDFVVACRSLSNVTYGNDIMLTMGTDFTFSNAFVWYKNLDKLIHYANKDGRVNVFYSSPDAYTDAKNSYNTSWPLKTDDFFPYADCATCYWTGYFTSRPTSKGWIRSSTSFLQAARQLEILTTAGKNAAQPIAGNKELSTGTLEVAISLLQHHDAITGTEKQHVANDYHRRLAKALGDAGSAFKGTMSSLVYQNSSKSSREDKAGSLGLCPLANASVCHATVEMSNLGHSMVAALYNPLAWPRTEGVRVPVNASRSSSWTVRDAEGKRVRSQLLPISNATQDLQHAMLAADILPNLRSAASHELAFIASVPPLGYATYTISAERDDSAQAEQEDSAELTTIREWLAGRDTADNTTASQEIVQLSSGHVTVNVSTGTGRLLSLTSQAGLLSAELSSEVIWYNSSDAKGPPPSNTWDPPSGAYMFRPNGLFTTTAPVRMQVVEGPVVTEIRQTFYPWASLTTRLWKGAEHLEVEWTVGPIPFKDGLGREISVRYESNITSKDTFYTDSNGREMIKRVRDYRPTWKLNVTEPVSGNYYPLTASMYIKDENNGAELAIITDRAQGGSSLKSGQAEIMVHRRTLLDDWRGVGEPINETMCGCSACACDGLVARGTHYITLQGSESAATYRRTLQQRVNDPLVPLFGRAAEDSDRAALGSSGQMSFLQDPKGLPPNVHLLTLKDNGDGKVLLRLAHLYQVDEESEHASNAEVDINKLFKDLTFASGEELALSAGQPLSKVNRLRWRAGKLIGGETSGGEESEVSYEVRTGASWQRGDSEAFVVELQPMEIRTFLLTAESRSAQRPQAIRSVAAAA</sequence>
<evidence type="ECO:0000256" key="1">
    <source>
        <dbReference type="ARBA" id="ARBA00000365"/>
    </source>
</evidence>
<dbReference type="InterPro" id="IPR041147">
    <property type="entry name" value="GH38_C"/>
</dbReference>
<dbReference type="InterPro" id="IPR027291">
    <property type="entry name" value="Glyco_hydro_38_N_sf"/>
</dbReference>
<dbReference type="Pfam" id="PF07748">
    <property type="entry name" value="Glyco_hydro_38C"/>
    <property type="match status" value="1"/>
</dbReference>
<dbReference type="EC" id="3.2.1.-" evidence="11"/>
<dbReference type="EMBL" id="CAXHTA020000003">
    <property type="protein sequence ID" value="CAL5220235.1"/>
    <property type="molecule type" value="Genomic_DNA"/>
</dbReference>
<evidence type="ECO:0000256" key="5">
    <source>
        <dbReference type="ARBA" id="ARBA00022729"/>
    </source>
</evidence>
<evidence type="ECO:0000256" key="10">
    <source>
        <dbReference type="ARBA" id="ARBA00023295"/>
    </source>
</evidence>
<evidence type="ECO:0000256" key="8">
    <source>
        <dbReference type="ARBA" id="ARBA00023157"/>
    </source>
</evidence>
<feature type="domain" description="Glycoside hydrolase family 38 central" evidence="12">
    <location>
        <begin position="356"/>
        <end position="439"/>
    </location>
</feature>
<dbReference type="Gene3D" id="2.60.40.1360">
    <property type="match status" value="1"/>
</dbReference>
<comment type="cofactor">
    <cofactor evidence="11">
        <name>Zn(2+)</name>
        <dbReference type="ChEBI" id="CHEBI:29105"/>
    </cofactor>
    <text evidence="11">Binds 1 zinc ion per subunit.</text>
</comment>
<keyword evidence="9" id="KW-0325">Glycoprotein</keyword>
<keyword evidence="8" id="KW-1015">Disulfide bond</keyword>
<evidence type="ECO:0000256" key="4">
    <source>
        <dbReference type="ARBA" id="ARBA00022723"/>
    </source>
</evidence>
<evidence type="ECO:0000256" key="11">
    <source>
        <dbReference type="RuleBase" id="RU361199"/>
    </source>
</evidence>
<dbReference type="SUPFAM" id="SSF88713">
    <property type="entry name" value="Glycoside hydrolase/deacetylase"/>
    <property type="match status" value="1"/>
</dbReference>
<comment type="caution">
    <text evidence="13">The sequence shown here is derived from an EMBL/GenBank/DDBJ whole genome shotgun (WGS) entry which is preliminary data.</text>
</comment>
<feature type="chain" id="PRO_5044970079" description="Alpha-mannosidase" evidence="11">
    <location>
        <begin position="24"/>
        <end position="1076"/>
    </location>
</feature>
<evidence type="ECO:0000256" key="9">
    <source>
        <dbReference type="ARBA" id="ARBA00023180"/>
    </source>
</evidence>
<dbReference type="Pfam" id="PF01074">
    <property type="entry name" value="Glyco_hydro_38N"/>
    <property type="match status" value="1"/>
</dbReference>
<reference evidence="13 14" key="1">
    <citation type="submission" date="2024-06" db="EMBL/GenBank/DDBJ databases">
        <authorList>
            <person name="Kraege A."/>
            <person name="Thomma B."/>
        </authorList>
    </citation>
    <scope>NUCLEOTIDE SEQUENCE [LARGE SCALE GENOMIC DNA]</scope>
</reference>
<dbReference type="Pfam" id="PF09261">
    <property type="entry name" value="Alpha-mann_mid"/>
    <property type="match status" value="1"/>
</dbReference>
<evidence type="ECO:0000256" key="2">
    <source>
        <dbReference type="ARBA" id="ARBA00009792"/>
    </source>
</evidence>
<proteinExistence type="inferred from homology"/>
<organism evidence="13 14">
    <name type="scientific">Coccomyxa viridis</name>
    <dbReference type="NCBI Taxonomy" id="1274662"/>
    <lineage>
        <taxon>Eukaryota</taxon>
        <taxon>Viridiplantae</taxon>
        <taxon>Chlorophyta</taxon>
        <taxon>core chlorophytes</taxon>
        <taxon>Trebouxiophyceae</taxon>
        <taxon>Trebouxiophyceae incertae sedis</taxon>
        <taxon>Coccomyxaceae</taxon>
        <taxon>Coccomyxa</taxon>
    </lineage>
</organism>
<dbReference type="InterPro" id="IPR000602">
    <property type="entry name" value="Glyco_hydro_38_N"/>
</dbReference>
<dbReference type="Proteomes" id="UP001497392">
    <property type="component" value="Unassembled WGS sequence"/>
</dbReference>
<evidence type="ECO:0000256" key="6">
    <source>
        <dbReference type="ARBA" id="ARBA00022801"/>
    </source>
</evidence>
<gene>
    <name evidence="13" type="primary">g2213</name>
    <name evidence="13" type="ORF">VP750_LOCUS1894</name>
</gene>
<keyword evidence="6 11" id="KW-0378">Hydrolase</keyword>
<dbReference type="InterPro" id="IPR011013">
    <property type="entry name" value="Gal_mutarotase_sf_dom"/>
</dbReference>
<dbReference type="InterPro" id="IPR013780">
    <property type="entry name" value="Glyco_hydro_b"/>
</dbReference>
<evidence type="ECO:0000313" key="14">
    <source>
        <dbReference type="Proteomes" id="UP001497392"/>
    </source>
</evidence>
<dbReference type="SUPFAM" id="SSF88688">
    <property type="entry name" value="Families 57/38 glycoside transferase middle domain"/>
    <property type="match status" value="1"/>
</dbReference>
<dbReference type="CDD" id="cd10810">
    <property type="entry name" value="GH38N_AMII_LAM_like"/>
    <property type="match status" value="1"/>
</dbReference>